<keyword evidence="5" id="KW-0479">Metal-binding</keyword>
<dbReference type="InParanoid" id="A0A165NZZ0"/>
<dbReference type="SUPFAM" id="SSF53098">
    <property type="entry name" value="Ribonuclease H-like"/>
    <property type="match status" value="1"/>
</dbReference>
<feature type="domain" description="RNase H type-1" evidence="9">
    <location>
        <begin position="130"/>
        <end position="272"/>
    </location>
</feature>
<evidence type="ECO:0000256" key="8">
    <source>
        <dbReference type="SAM" id="MobiDB-lite"/>
    </source>
</evidence>
<sequence length="594" mass="66374">MRTARRLDNTANQTRHKPQRNCACEQCKQDRQDGCVNPHKCAKTALAILDSFSPLTNVNSNPPRDDLTLTHHRLEKNRQARLERSTITFNPTVTAKTHIAECFRVFLTPQEVSTSPAYRLQAPAPGLSLQNEHLTIYTDGSCINNGKADARAGSGVFIHTNNPMNRAIRISGPNQSNQIGELVAVIVALQNAPSFVPITFVTDSMYVIEGLTIHLGSWEDQGWIGIENSRFFKAAAFHLRQRSATTAFLWVKGHNGDLGNEAADALAREGALKLNPDILDLSVPNNFALPGAKLSTLTQHIAYQAIRRIKEVKHPPRRSASNNLARIQAGLEELNEHPETTAQLWLQCRNTNLRPLVRQFLYKAIQHAYRVGDFWTPIPGYEERAVCPSCHDSSDNLDHILLECGTPAREMIWLLASDIWPEPYGTWPSVNLGTVLGCGKLSTHLPTPQNQADPDSRSSNPIDEQPRPHPGASRLLQILISESMYLIWVLRCERVIQQRTHSTKSIASRWTNAINRRLHVDRITACKIKRCPKKTKLVNATWKGTLNDELTLPPNWASRPEVLVGIRPPRAPTQRRLQVYPRAPHSPAPAGGRA</sequence>
<dbReference type="InterPro" id="IPR050092">
    <property type="entry name" value="RNase_H"/>
</dbReference>
<organism evidence="10 11">
    <name type="scientific">Neolentinus lepideus HHB14362 ss-1</name>
    <dbReference type="NCBI Taxonomy" id="1314782"/>
    <lineage>
        <taxon>Eukaryota</taxon>
        <taxon>Fungi</taxon>
        <taxon>Dikarya</taxon>
        <taxon>Basidiomycota</taxon>
        <taxon>Agaricomycotina</taxon>
        <taxon>Agaricomycetes</taxon>
        <taxon>Gloeophyllales</taxon>
        <taxon>Gloeophyllaceae</taxon>
        <taxon>Neolentinus</taxon>
    </lineage>
</organism>
<comment type="similarity">
    <text evidence="2">Belongs to the RNase H family.</text>
</comment>
<dbReference type="STRING" id="1314782.A0A165NZZ0"/>
<evidence type="ECO:0000313" key="10">
    <source>
        <dbReference type="EMBL" id="KZT20340.1"/>
    </source>
</evidence>
<protein>
    <recommendedName>
        <fullName evidence="3">ribonuclease H</fullName>
        <ecNumber evidence="3">3.1.26.4</ecNumber>
    </recommendedName>
</protein>
<dbReference type="Gene3D" id="3.30.420.10">
    <property type="entry name" value="Ribonuclease H-like superfamily/Ribonuclease H"/>
    <property type="match status" value="1"/>
</dbReference>
<evidence type="ECO:0000256" key="6">
    <source>
        <dbReference type="ARBA" id="ARBA00022759"/>
    </source>
</evidence>
<feature type="region of interest" description="Disordered" evidence="8">
    <location>
        <begin position="446"/>
        <end position="470"/>
    </location>
</feature>
<dbReference type="PANTHER" id="PTHR10642:SF26">
    <property type="entry name" value="RIBONUCLEASE H1"/>
    <property type="match status" value="1"/>
</dbReference>
<evidence type="ECO:0000256" key="4">
    <source>
        <dbReference type="ARBA" id="ARBA00022722"/>
    </source>
</evidence>
<evidence type="ECO:0000256" key="2">
    <source>
        <dbReference type="ARBA" id="ARBA00005300"/>
    </source>
</evidence>
<keyword evidence="11" id="KW-1185">Reference proteome</keyword>
<dbReference type="OrthoDB" id="3253907at2759"/>
<dbReference type="Pfam" id="PF00075">
    <property type="entry name" value="RNase_H"/>
    <property type="match status" value="1"/>
</dbReference>
<dbReference type="EMBL" id="KV425622">
    <property type="protein sequence ID" value="KZT20340.1"/>
    <property type="molecule type" value="Genomic_DNA"/>
</dbReference>
<keyword evidence="4" id="KW-0540">Nuclease</keyword>
<dbReference type="GO" id="GO:0046872">
    <property type="term" value="F:metal ion binding"/>
    <property type="evidence" value="ECO:0007669"/>
    <property type="project" value="UniProtKB-KW"/>
</dbReference>
<dbReference type="InterPro" id="IPR012337">
    <property type="entry name" value="RNaseH-like_sf"/>
</dbReference>
<feature type="compositionally biased region" description="Polar residues" evidence="8">
    <location>
        <begin position="446"/>
        <end position="462"/>
    </location>
</feature>
<keyword evidence="7" id="KW-0378">Hydrolase</keyword>
<evidence type="ECO:0000259" key="9">
    <source>
        <dbReference type="PROSITE" id="PS50879"/>
    </source>
</evidence>
<dbReference type="GO" id="GO:0004523">
    <property type="term" value="F:RNA-DNA hybrid ribonuclease activity"/>
    <property type="evidence" value="ECO:0007669"/>
    <property type="project" value="UniProtKB-EC"/>
</dbReference>
<gene>
    <name evidence="10" type="ORF">NEOLEDRAFT_1229536</name>
</gene>
<dbReference type="AlphaFoldDB" id="A0A165NZZ0"/>
<dbReference type="GO" id="GO:0003676">
    <property type="term" value="F:nucleic acid binding"/>
    <property type="evidence" value="ECO:0007669"/>
    <property type="project" value="InterPro"/>
</dbReference>
<dbReference type="InterPro" id="IPR036397">
    <property type="entry name" value="RNaseH_sf"/>
</dbReference>
<evidence type="ECO:0000256" key="1">
    <source>
        <dbReference type="ARBA" id="ARBA00000077"/>
    </source>
</evidence>
<dbReference type="Proteomes" id="UP000076761">
    <property type="component" value="Unassembled WGS sequence"/>
</dbReference>
<dbReference type="EC" id="3.1.26.4" evidence="3"/>
<proteinExistence type="inferred from homology"/>
<evidence type="ECO:0000256" key="7">
    <source>
        <dbReference type="ARBA" id="ARBA00022801"/>
    </source>
</evidence>
<keyword evidence="6" id="KW-0255">Endonuclease</keyword>
<dbReference type="CDD" id="cd09280">
    <property type="entry name" value="RNase_HI_eukaryote_like"/>
    <property type="match status" value="1"/>
</dbReference>
<feature type="region of interest" description="Disordered" evidence="8">
    <location>
        <begin position="574"/>
        <end position="594"/>
    </location>
</feature>
<comment type="catalytic activity">
    <reaction evidence="1">
        <text>Endonucleolytic cleavage to 5'-phosphomonoester.</text>
        <dbReference type="EC" id="3.1.26.4"/>
    </reaction>
</comment>
<reference evidence="10 11" key="1">
    <citation type="journal article" date="2016" name="Mol. Biol. Evol.">
        <title>Comparative Genomics of Early-Diverging Mushroom-Forming Fungi Provides Insights into the Origins of Lignocellulose Decay Capabilities.</title>
        <authorList>
            <person name="Nagy L.G."/>
            <person name="Riley R."/>
            <person name="Tritt A."/>
            <person name="Adam C."/>
            <person name="Daum C."/>
            <person name="Floudas D."/>
            <person name="Sun H."/>
            <person name="Yadav J.S."/>
            <person name="Pangilinan J."/>
            <person name="Larsson K.H."/>
            <person name="Matsuura K."/>
            <person name="Barry K."/>
            <person name="Labutti K."/>
            <person name="Kuo R."/>
            <person name="Ohm R.A."/>
            <person name="Bhattacharya S.S."/>
            <person name="Shirouzu T."/>
            <person name="Yoshinaga Y."/>
            <person name="Martin F.M."/>
            <person name="Grigoriev I.V."/>
            <person name="Hibbett D.S."/>
        </authorList>
    </citation>
    <scope>NUCLEOTIDE SEQUENCE [LARGE SCALE GENOMIC DNA]</scope>
    <source>
        <strain evidence="10 11">HHB14362 ss-1</strain>
    </source>
</reference>
<evidence type="ECO:0000313" key="11">
    <source>
        <dbReference type="Proteomes" id="UP000076761"/>
    </source>
</evidence>
<dbReference type="PANTHER" id="PTHR10642">
    <property type="entry name" value="RIBONUCLEASE H1"/>
    <property type="match status" value="1"/>
</dbReference>
<evidence type="ECO:0000256" key="3">
    <source>
        <dbReference type="ARBA" id="ARBA00012180"/>
    </source>
</evidence>
<dbReference type="PROSITE" id="PS50879">
    <property type="entry name" value="RNASE_H_1"/>
    <property type="match status" value="1"/>
</dbReference>
<dbReference type="GO" id="GO:0043137">
    <property type="term" value="P:DNA replication, removal of RNA primer"/>
    <property type="evidence" value="ECO:0007669"/>
    <property type="project" value="TreeGrafter"/>
</dbReference>
<dbReference type="InterPro" id="IPR002156">
    <property type="entry name" value="RNaseH_domain"/>
</dbReference>
<evidence type="ECO:0000256" key="5">
    <source>
        <dbReference type="ARBA" id="ARBA00022723"/>
    </source>
</evidence>
<name>A0A165NZZ0_9AGAM</name>
<accession>A0A165NZZ0</accession>